<sequence length="231" mass="25539">MRLVVGLGNPGPKYERNRHNVGFMAVDEIVRRHSFSAWRSRFQGLTADGDIGGEKVLVLKPATYMNESGRAVGEALRFFKLAPKDVVVLYDELDLPPTKVRVKKGGGNGGHNGLRSIDAHIGTDYWRVRIGIGHPGDKTKVTGHVLGDFAKQEWPDFERLIEDISDRVDLLIAGRESDFMSKLSQNKQPAPKKEKAESAKDQADPAPAKEETPPDTGLAAQLKRWMSGDKN</sequence>
<gene>
    <name evidence="7" type="primary">pth</name>
    <name evidence="11" type="ORF">HH303_14745</name>
</gene>
<proteinExistence type="inferred from homology"/>
<dbReference type="GO" id="GO:0005737">
    <property type="term" value="C:cytoplasm"/>
    <property type="evidence" value="ECO:0007669"/>
    <property type="project" value="UniProtKB-SubCell"/>
</dbReference>
<dbReference type="PROSITE" id="PS01195">
    <property type="entry name" value="PEPT_TRNA_HYDROL_1"/>
    <property type="match status" value="1"/>
</dbReference>
<comment type="function">
    <text evidence="7">Hydrolyzes ribosome-free peptidyl-tRNAs (with 1 or more amino acids incorporated), which drop off the ribosome during protein synthesis, or as a result of ribosome stalling.</text>
</comment>
<accession>A0A7Y0E1Z1</accession>
<comment type="subcellular location">
    <subcellularLocation>
        <location evidence="7">Cytoplasm</location>
    </subcellularLocation>
</comment>
<dbReference type="GO" id="GO:0072344">
    <property type="term" value="P:rescue of stalled ribosome"/>
    <property type="evidence" value="ECO:0007669"/>
    <property type="project" value="UniProtKB-UniRule"/>
</dbReference>
<feature type="compositionally biased region" description="Basic and acidic residues" evidence="10">
    <location>
        <begin position="191"/>
        <end position="212"/>
    </location>
</feature>
<dbReference type="PROSITE" id="PS01196">
    <property type="entry name" value="PEPT_TRNA_HYDROL_2"/>
    <property type="match status" value="1"/>
</dbReference>
<keyword evidence="2 7" id="KW-0820">tRNA-binding</keyword>
<feature type="binding site" evidence="7">
    <location>
        <position position="64"/>
    </location>
    <ligand>
        <name>tRNA</name>
        <dbReference type="ChEBI" id="CHEBI:17843"/>
    </ligand>
</feature>
<evidence type="ECO:0000313" key="11">
    <source>
        <dbReference type="EMBL" id="NMM45752.1"/>
    </source>
</evidence>
<dbReference type="SUPFAM" id="SSF53178">
    <property type="entry name" value="Peptidyl-tRNA hydrolase-like"/>
    <property type="match status" value="1"/>
</dbReference>
<evidence type="ECO:0000256" key="5">
    <source>
        <dbReference type="ARBA" id="ARBA00038063"/>
    </source>
</evidence>
<dbReference type="InterPro" id="IPR036416">
    <property type="entry name" value="Pept_tRNA_hydro_sf"/>
</dbReference>
<keyword evidence="3 7" id="KW-0378">Hydrolase</keyword>
<dbReference type="AlphaFoldDB" id="A0A7Y0E1Z1"/>
<evidence type="ECO:0000256" key="8">
    <source>
        <dbReference type="RuleBase" id="RU000673"/>
    </source>
</evidence>
<name>A0A7Y0E1Z1_9PROT</name>
<evidence type="ECO:0000256" key="9">
    <source>
        <dbReference type="RuleBase" id="RU004320"/>
    </source>
</evidence>
<evidence type="ECO:0000256" key="4">
    <source>
        <dbReference type="ARBA" id="ARBA00022884"/>
    </source>
</evidence>
<evidence type="ECO:0000256" key="6">
    <source>
        <dbReference type="ARBA" id="ARBA00050038"/>
    </source>
</evidence>
<dbReference type="GO" id="GO:0006515">
    <property type="term" value="P:protein quality control for misfolded or incompletely synthesized proteins"/>
    <property type="evidence" value="ECO:0007669"/>
    <property type="project" value="UniProtKB-UniRule"/>
</dbReference>
<dbReference type="EC" id="3.1.1.29" evidence="1 7"/>
<dbReference type="EMBL" id="JABBNT010000004">
    <property type="protein sequence ID" value="NMM45752.1"/>
    <property type="molecule type" value="Genomic_DNA"/>
</dbReference>
<dbReference type="GO" id="GO:0004045">
    <property type="term" value="F:peptidyl-tRNA hydrolase activity"/>
    <property type="evidence" value="ECO:0007669"/>
    <property type="project" value="UniProtKB-UniRule"/>
</dbReference>
<feature type="site" description="Stabilizes the basic form of H active site to accept a proton" evidence="7">
    <location>
        <position position="91"/>
    </location>
</feature>
<evidence type="ECO:0000256" key="3">
    <source>
        <dbReference type="ARBA" id="ARBA00022801"/>
    </source>
</evidence>
<feature type="region of interest" description="Disordered" evidence="10">
    <location>
        <begin position="181"/>
        <end position="231"/>
    </location>
</feature>
<dbReference type="Pfam" id="PF01195">
    <property type="entry name" value="Pept_tRNA_hydro"/>
    <property type="match status" value="1"/>
</dbReference>
<dbReference type="PANTHER" id="PTHR17224">
    <property type="entry name" value="PEPTIDYL-TRNA HYDROLASE"/>
    <property type="match status" value="1"/>
</dbReference>
<keyword evidence="7" id="KW-0963">Cytoplasm</keyword>
<protein>
    <recommendedName>
        <fullName evidence="6 7">Peptidyl-tRNA hydrolase</fullName>
        <shortName evidence="7">Pth</shortName>
        <ecNumber evidence="1 7">3.1.1.29</ecNumber>
    </recommendedName>
</protein>
<keyword evidence="12" id="KW-1185">Reference proteome</keyword>
<organism evidence="11 12">
    <name type="scientific">Pacificispira spongiicola</name>
    <dbReference type="NCBI Taxonomy" id="2729598"/>
    <lineage>
        <taxon>Bacteria</taxon>
        <taxon>Pseudomonadati</taxon>
        <taxon>Pseudomonadota</taxon>
        <taxon>Alphaproteobacteria</taxon>
        <taxon>Rhodospirillales</taxon>
        <taxon>Rhodospirillaceae</taxon>
        <taxon>Pacificispira</taxon>
    </lineage>
</organism>
<dbReference type="FunFam" id="3.40.50.1470:FF:000001">
    <property type="entry name" value="Peptidyl-tRNA hydrolase"/>
    <property type="match status" value="1"/>
</dbReference>
<dbReference type="PANTHER" id="PTHR17224:SF1">
    <property type="entry name" value="PEPTIDYL-TRNA HYDROLASE"/>
    <property type="match status" value="1"/>
</dbReference>
<comment type="caution">
    <text evidence="11">The sequence shown here is derived from an EMBL/GenBank/DDBJ whole genome shotgun (WGS) entry which is preliminary data.</text>
</comment>
<evidence type="ECO:0000256" key="10">
    <source>
        <dbReference type="SAM" id="MobiDB-lite"/>
    </source>
</evidence>
<dbReference type="Proteomes" id="UP000539372">
    <property type="component" value="Unassembled WGS sequence"/>
</dbReference>
<evidence type="ECO:0000256" key="1">
    <source>
        <dbReference type="ARBA" id="ARBA00013260"/>
    </source>
</evidence>
<comment type="similarity">
    <text evidence="5 7 9">Belongs to the PTH family.</text>
</comment>
<dbReference type="RefSeq" id="WP_169626135.1">
    <property type="nucleotide sequence ID" value="NZ_JABBNT010000004.1"/>
</dbReference>
<feature type="active site" description="Proton acceptor" evidence="7">
    <location>
        <position position="19"/>
    </location>
</feature>
<comment type="function">
    <text evidence="7">Catalyzes the release of premature peptidyl moieties from peptidyl-tRNA molecules trapped in stalled 50S ribosomal subunits, and thus maintains levels of free tRNAs and 50S ribosomes.</text>
</comment>
<feature type="binding site" evidence="7">
    <location>
        <position position="14"/>
    </location>
    <ligand>
        <name>tRNA</name>
        <dbReference type="ChEBI" id="CHEBI:17843"/>
    </ligand>
</feature>
<dbReference type="GO" id="GO:0000049">
    <property type="term" value="F:tRNA binding"/>
    <property type="evidence" value="ECO:0007669"/>
    <property type="project" value="UniProtKB-UniRule"/>
</dbReference>
<keyword evidence="4 7" id="KW-0694">RNA-binding</keyword>
<reference evidence="11 12" key="1">
    <citation type="submission" date="2020-04" db="EMBL/GenBank/DDBJ databases">
        <title>Rhodospirillaceae bacterium KN72 isolated from deep sea.</title>
        <authorList>
            <person name="Zhang D.-C."/>
        </authorList>
    </citation>
    <scope>NUCLEOTIDE SEQUENCE [LARGE SCALE GENOMIC DNA]</scope>
    <source>
        <strain evidence="11 12">KN72</strain>
    </source>
</reference>
<comment type="catalytic activity">
    <reaction evidence="7 8">
        <text>an N-acyl-L-alpha-aminoacyl-tRNA + H2O = an N-acyl-L-amino acid + a tRNA + H(+)</text>
        <dbReference type="Rhea" id="RHEA:54448"/>
        <dbReference type="Rhea" id="RHEA-COMP:10123"/>
        <dbReference type="Rhea" id="RHEA-COMP:13883"/>
        <dbReference type="ChEBI" id="CHEBI:15377"/>
        <dbReference type="ChEBI" id="CHEBI:15378"/>
        <dbReference type="ChEBI" id="CHEBI:59874"/>
        <dbReference type="ChEBI" id="CHEBI:78442"/>
        <dbReference type="ChEBI" id="CHEBI:138191"/>
        <dbReference type="EC" id="3.1.1.29"/>
    </reaction>
</comment>
<feature type="site" description="Discriminates between blocked and unblocked aminoacyl-tRNA" evidence="7">
    <location>
        <position position="9"/>
    </location>
</feature>
<dbReference type="InterPro" id="IPR001328">
    <property type="entry name" value="Pept_tRNA_hydro"/>
</dbReference>
<evidence type="ECO:0000256" key="7">
    <source>
        <dbReference type="HAMAP-Rule" id="MF_00083"/>
    </source>
</evidence>
<dbReference type="CDD" id="cd00462">
    <property type="entry name" value="PTH"/>
    <property type="match status" value="1"/>
</dbReference>
<feature type="binding site" evidence="7">
    <location>
        <position position="112"/>
    </location>
    <ligand>
        <name>tRNA</name>
        <dbReference type="ChEBI" id="CHEBI:17843"/>
    </ligand>
</feature>
<dbReference type="InterPro" id="IPR018171">
    <property type="entry name" value="Pept_tRNA_hydro_CS"/>
</dbReference>
<feature type="binding site" evidence="7">
    <location>
        <position position="66"/>
    </location>
    <ligand>
        <name>tRNA</name>
        <dbReference type="ChEBI" id="CHEBI:17843"/>
    </ligand>
</feature>
<dbReference type="NCBIfam" id="TIGR00447">
    <property type="entry name" value="pth"/>
    <property type="match status" value="1"/>
</dbReference>
<comment type="subunit">
    <text evidence="7">Monomer.</text>
</comment>
<evidence type="ECO:0000256" key="2">
    <source>
        <dbReference type="ARBA" id="ARBA00022555"/>
    </source>
</evidence>
<dbReference type="Gene3D" id="3.40.50.1470">
    <property type="entry name" value="Peptidyl-tRNA hydrolase"/>
    <property type="match status" value="1"/>
</dbReference>
<evidence type="ECO:0000313" key="12">
    <source>
        <dbReference type="Proteomes" id="UP000539372"/>
    </source>
</evidence>
<dbReference type="HAMAP" id="MF_00083">
    <property type="entry name" value="Pept_tRNA_hydro_bact"/>
    <property type="match status" value="1"/>
</dbReference>